<organism evidence="7 8">
    <name type="scientific">Corynebacterium nuruki</name>
    <dbReference type="NCBI Taxonomy" id="1032851"/>
    <lineage>
        <taxon>Bacteria</taxon>
        <taxon>Bacillati</taxon>
        <taxon>Actinomycetota</taxon>
        <taxon>Actinomycetes</taxon>
        <taxon>Mycobacteriales</taxon>
        <taxon>Corynebacteriaceae</taxon>
        <taxon>Corynebacterium</taxon>
    </lineage>
</organism>
<evidence type="ECO:0000256" key="3">
    <source>
        <dbReference type="ARBA" id="ARBA00022741"/>
    </source>
</evidence>
<evidence type="ECO:0000256" key="5">
    <source>
        <dbReference type="ARBA" id="ARBA00022840"/>
    </source>
</evidence>
<dbReference type="Pfam" id="PF00288">
    <property type="entry name" value="GHMP_kinases_N"/>
    <property type="match status" value="1"/>
</dbReference>
<reference evidence="7 8" key="1">
    <citation type="journal article" date="2018" name="Nat. Biotechnol.">
        <title>A standardized bacterial taxonomy based on genome phylogeny substantially revises the tree of life.</title>
        <authorList>
            <person name="Parks D.H."/>
            <person name="Chuvochina M."/>
            <person name="Waite D.W."/>
            <person name="Rinke C."/>
            <person name="Skarshewski A."/>
            <person name="Chaumeil P.A."/>
            <person name="Hugenholtz P."/>
        </authorList>
    </citation>
    <scope>NUCLEOTIDE SEQUENCE [LARGE SCALE GENOMIC DNA]</scope>
    <source>
        <strain evidence="7">UBA11247</strain>
    </source>
</reference>
<protein>
    <submittedName>
        <fullName evidence="7">Homoserine kinase</fullName>
    </submittedName>
</protein>
<keyword evidence="1" id="KW-0028">Amino-acid biosynthesis</keyword>
<evidence type="ECO:0000259" key="6">
    <source>
        <dbReference type="Pfam" id="PF00288"/>
    </source>
</evidence>
<keyword evidence="3" id="KW-0547">Nucleotide-binding</keyword>
<evidence type="ECO:0000256" key="1">
    <source>
        <dbReference type="ARBA" id="ARBA00022605"/>
    </source>
</evidence>
<feature type="non-terminal residue" evidence="7">
    <location>
        <position position="115"/>
    </location>
</feature>
<evidence type="ECO:0000313" key="7">
    <source>
        <dbReference type="EMBL" id="HCT13983.1"/>
    </source>
</evidence>
<name>A0A3D4SXH3_9CORY</name>
<dbReference type="EMBL" id="DQID01000113">
    <property type="protein sequence ID" value="HCT13983.1"/>
    <property type="molecule type" value="Genomic_DNA"/>
</dbReference>
<feature type="domain" description="GHMP kinase N-terminal" evidence="6">
    <location>
        <begin position="73"/>
        <end position="114"/>
    </location>
</feature>
<dbReference type="InterPro" id="IPR006204">
    <property type="entry name" value="GHMP_kinase_N_dom"/>
</dbReference>
<dbReference type="Proteomes" id="UP000261739">
    <property type="component" value="Unassembled WGS sequence"/>
</dbReference>
<gene>
    <name evidence="7" type="ORF">DIW82_04085</name>
</gene>
<dbReference type="PANTHER" id="PTHR20861">
    <property type="entry name" value="HOMOSERINE/4-DIPHOSPHOCYTIDYL-2-C-METHYL-D-ERYTHRITOL KINASE"/>
    <property type="match status" value="1"/>
</dbReference>
<dbReference type="SUPFAM" id="SSF54211">
    <property type="entry name" value="Ribosomal protein S5 domain 2-like"/>
    <property type="match status" value="1"/>
</dbReference>
<evidence type="ECO:0000256" key="2">
    <source>
        <dbReference type="ARBA" id="ARBA00022679"/>
    </source>
</evidence>
<dbReference type="AlphaFoldDB" id="A0A3D4SXH3"/>
<keyword evidence="4 7" id="KW-0418">Kinase</keyword>
<dbReference type="PANTHER" id="PTHR20861:SF1">
    <property type="entry name" value="HOMOSERINE KINASE"/>
    <property type="match status" value="1"/>
</dbReference>
<keyword evidence="5" id="KW-0067">ATP-binding</keyword>
<dbReference type="InterPro" id="IPR020568">
    <property type="entry name" value="Ribosomal_Su5_D2-typ_SF"/>
</dbReference>
<dbReference type="PRINTS" id="PR00958">
    <property type="entry name" value="HOMSERKINASE"/>
</dbReference>
<dbReference type="GO" id="GO:0008652">
    <property type="term" value="P:amino acid biosynthetic process"/>
    <property type="evidence" value="ECO:0007669"/>
    <property type="project" value="UniProtKB-KW"/>
</dbReference>
<proteinExistence type="predicted"/>
<dbReference type="InterPro" id="IPR014721">
    <property type="entry name" value="Ribsml_uS5_D2-typ_fold_subgr"/>
</dbReference>
<evidence type="ECO:0000313" key="8">
    <source>
        <dbReference type="Proteomes" id="UP000261739"/>
    </source>
</evidence>
<evidence type="ECO:0000256" key="4">
    <source>
        <dbReference type="ARBA" id="ARBA00022777"/>
    </source>
</evidence>
<dbReference type="GO" id="GO:0016301">
    <property type="term" value="F:kinase activity"/>
    <property type="evidence" value="ECO:0007669"/>
    <property type="project" value="UniProtKB-KW"/>
</dbReference>
<comment type="caution">
    <text evidence="7">The sequence shown here is derived from an EMBL/GenBank/DDBJ whole genome shotgun (WGS) entry which is preliminary data.</text>
</comment>
<keyword evidence="2" id="KW-0808">Transferase</keyword>
<dbReference type="Gene3D" id="3.30.230.10">
    <property type="match status" value="1"/>
</dbReference>
<dbReference type="GO" id="GO:0005524">
    <property type="term" value="F:ATP binding"/>
    <property type="evidence" value="ECO:0007669"/>
    <property type="project" value="UniProtKB-KW"/>
</dbReference>
<sequence length="115" mass="11519">MSATAQNPVNLPVGRAVRVTVPASTANLGPGFDSVGMAVGLHDTVEAEIIPAGLEVIVSGEGEGEVPHDERHLVVRALRAGLREAGVTVGGLRVTCHNATPHSRGLGSSAAAAVG</sequence>
<accession>A0A3D4SXH3</accession>